<accession>A0A498J9U8</accession>
<evidence type="ECO:0000313" key="1">
    <source>
        <dbReference type="EMBL" id="RXH90622.1"/>
    </source>
</evidence>
<dbReference type="AlphaFoldDB" id="A0A498J9U8"/>
<protein>
    <submittedName>
        <fullName evidence="1">Uncharacterized protein</fullName>
    </submittedName>
</protein>
<name>A0A498J9U8_MALDO</name>
<dbReference type="Proteomes" id="UP000290289">
    <property type="component" value="Chromosome 9"/>
</dbReference>
<evidence type="ECO:0000313" key="2">
    <source>
        <dbReference type="Proteomes" id="UP000290289"/>
    </source>
</evidence>
<gene>
    <name evidence="1" type="ORF">DVH24_035386</name>
</gene>
<dbReference type="EMBL" id="RDQH01000335">
    <property type="protein sequence ID" value="RXH90622.1"/>
    <property type="molecule type" value="Genomic_DNA"/>
</dbReference>
<reference evidence="1 2" key="1">
    <citation type="submission" date="2018-10" db="EMBL/GenBank/DDBJ databases">
        <title>A high-quality apple genome assembly.</title>
        <authorList>
            <person name="Hu J."/>
        </authorList>
    </citation>
    <scope>NUCLEOTIDE SEQUENCE [LARGE SCALE GENOMIC DNA]</scope>
    <source>
        <strain evidence="2">cv. HFTH1</strain>
        <tissue evidence="1">Young leaf</tissue>
    </source>
</reference>
<proteinExistence type="predicted"/>
<sequence length="169" mass="19554">MNHRLTAKSKAKLRMGSRSWQVMNSAQEPKLLGEFRTHFDKKKEKNVVQDSLTELNVQLEDTTSEKKTCEPEKCVNKVCRVCLKVSHWTCECSYLRRVPAGVSEVGKGYVIVCLRCPSVRNRCKHNISRAVYVYCYICKVWGQHITGECLKIPRRTKEDTKENALILYL</sequence>
<comment type="caution">
    <text evidence="1">The sequence shown here is derived from an EMBL/GenBank/DDBJ whole genome shotgun (WGS) entry which is preliminary data.</text>
</comment>
<organism evidence="1 2">
    <name type="scientific">Malus domestica</name>
    <name type="common">Apple</name>
    <name type="synonym">Pyrus malus</name>
    <dbReference type="NCBI Taxonomy" id="3750"/>
    <lineage>
        <taxon>Eukaryota</taxon>
        <taxon>Viridiplantae</taxon>
        <taxon>Streptophyta</taxon>
        <taxon>Embryophyta</taxon>
        <taxon>Tracheophyta</taxon>
        <taxon>Spermatophyta</taxon>
        <taxon>Magnoliopsida</taxon>
        <taxon>eudicotyledons</taxon>
        <taxon>Gunneridae</taxon>
        <taxon>Pentapetalae</taxon>
        <taxon>rosids</taxon>
        <taxon>fabids</taxon>
        <taxon>Rosales</taxon>
        <taxon>Rosaceae</taxon>
        <taxon>Amygdaloideae</taxon>
        <taxon>Maleae</taxon>
        <taxon>Malus</taxon>
    </lineage>
</organism>
<keyword evidence="2" id="KW-1185">Reference proteome</keyword>